<dbReference type="GO" id="GO:0035241">
    <property type="term" value="F:protein-arginine omega-N monomethyltransferase activity"/>
    <property type="evidence" value="ECO:0007669"/>
    <property type="project" value="EnsemblFungi"/>
</dbReference>
<dbReference type="GO" id="GO:0000902">
    <property type="term" value="P:cell morphogenesis"/>
    <property type="evidence" value="ECO:0007669"/>
    <property type="project" value="EnsemblFungi"/>
</dbReference>
<dbReference type="VEuPathDB" id="FungiDB:GWK60_C00341"/>
<dbReference type="CDD" id="cd02440">
    <property type="entry name" value="AdoMet_MTases"/>
    <property type="match status" value="1"/>
</dbReference>
<dbReference type="GO" id="GO:0006355">
    <property type="term" value="P:regulation of DNA-templated transcription"/>
    <property type="evidence" value="ECO:0007669"/>
    <property type="project" value="TreeGrafter"/>
</dbReference>
<evidence type="ECO:0000256" key="5">
    <source>
        <dbReference type="SAM" id="MobiDB-lite"/>
    </source>
</evidence>
<name>A0A0W0DPK6_CANGB</name>
<dbReference type="GO" id="GO:0032259">
    <property type="term" value="P:methylation"/>
    <property type="evidence" value="ECO:0007669"/>
    <property type="project" value="UniProtKB-KW"/>
</dbReference>
<dbReference type="GO" id="GO:0005634">
    <property type="term" value="C:nucleus"/>
    <property type="evidence" value="ECO:0007669"/>
    <property type="project" value="TreeGrafter"/>
</dbReference>
<dbReference type="GO" id="GO:0035243">
    <property type="term" value="F:protein-arginine omega-N symmetric methyltransferase activity"/>
    <property type="evidence" value="ECO:0007669"/>
    <property type="project" value="EnsemblFungi"/>
</dbReference>
<dbReference type="GO" id="GO:0032174">
    <property type="term" value="C:cellular bud neck septin collar"/>
    <property type="evidence" value="ECO:0007669"/>
    <property type="project" value="EnsemblFungi"/>
</dbReference>
<dbReference type="InterPro" id="IPR029063">
    <property type="entry name" value="SAM-dependent_MTases_sf"/>
</dbReference>
<evidence type="ECO:0000259" key="6">
    <source>
        <dbReference type="Pfam" id="PF05185"/>
    </source>
</evidence>
<dbReference type="Proteomes" id="UP000054886">
    <property type="component" value="Unassembled WGS sequence"/>
</dbReference>
<dbReference type="PROSITE" id="PS51678">
    <property type="entry name" value="SAM_MT_PRMT"/>
    <property type="match status" value="1"/>
</dbReference>
<dbReference type="Gene3D" id="3.40.50.150">
    <property type="entry name" value="Vaccinia Virus protein VP39"/>
    <property type="match status" value="1"/>
</dbReference>
<dbReference type="GO" id="GO:0005824">
    <property type="term" value="C:outer plaque of spindle pole body"/>
    <property type="evidence" value="ECO:0007669"/>
    <property type="project" value="EnsemblFungi"/>
</dbReference>
<feature type="region of interest" description="Disordered" evidence="5">
    <location>
        <begin position="700"/>
        <end position="749"/>
    </location>
</feature>
<feature type="domain" description="PRMT5 TIM barrel" evidence="7">
    <location>
        <begin position="27"/>
        <end position="291"/>
    </location>
</feature>
<dbReference type="InterPro" id="IPR035075">
    <property type="entry name" value="PRMT5"/>
</dbReference>
<dbReference type="VEuPathDB" id="FungiDB:GVI51_C00341"/>
<dbReference type="EMBL" id="LLZZ01000002">
    <property type="protein sequence ID" value="KTB14160.1"/>
    <property type="molecule type" value="Genomic_DNA"/>
</dbReference>
<sequence>MKSNVFVGVKPMVGAVNGTETDLKDDVDYILAPVTNGRYREIVSRVISENRKSGDPLDHYSIDVPEPQLQEIGIPPFNDDPKQYIGLLASWLDLETADPVLRDVAFQVLLNECKYARFIGVSKLIVAPPKNVLEIQKYARMVADLLNDPVVTEMPQLTLSISLPLCELSDPLATWELWNTIKNLCGAHECLTVSLALPKNKTPTHVLERWLTEPVSCLLLSSSIFVTNQHGFPVLQKYNQNIIFKFQEINGRNMLGQNELCIIMHGLEKFANDVKGGKASFINYINFILKKGDKLILQNMSKMLKACEKLAEPRILPQLKPHSEDLSNQTYALFEEDIVKYDLYEVAIKDAILENTKIWKNRGSSFITILVAGAGRGPLVDRVFKVLQELSILSECRVIAIEKNSRAYLYLQKRNFDKWQNRVTLINEDIQNWQINMAESQRTKVDLCISELLGSFGCNELSPECLLSLQKYHSQKETVYIPQSYSSYIAPIACPVLDMQLQKMCKQDLHVNVTQQPWVLHNIPYQTLSSKVNELWTFSHPMSEASNLQHDIVSEFKIKHRAEVNALIGYFSAVLYGDVILSIVPEGTIVRVPQSKNNHEGEALHSTPDKSAHTNDNKYYFKKIDKTPGLTSWSPMIFPLSQPLLVSDDTELSVMMSRRHNGKYTWYEWSLESYVYMVVTSTSTASDATMEVITPNNNAHNVTQEESKRVTSPHPYAPGWTFSANKSKDAQPLSKRKISNSSPFDKQQKLYSGRVSIDNEEMHHQDFEEGDTNNQINGWTNGWTSVNDLHRATEAIVPAYDIGNEPQEKIEKEKEKEKEKEVHIRVKTGVTMLHNSRGRCSRIELR</sequence>
<evidence type="ECO:0000313" key="11">
    <source>
        <dbReference type="Proteomes" id="UP000054886"/>
    </source>
</evidence>
<dbReference type="GO" id="GO:0042054">
    <property type="term" value="F:histone methyltransferase activity"/>
    <property type="evidence" value="ECO:0007669"/>
    <property type="project" value="EnsemblFungi"/>
</dbReference>
<keyword evidence="1 4" id="KW-0489">Methyltransferase</keyword>
<dbReference type="GO" id="GO:0030163">
    <property type="term" value="P:protein catabolic process"/>
    <property type="evidence" value="ECO:0007669"/>
    <property type="project" value="EnsemblFungi"/>
</dbReference>
<evidence type="ECO:0000256" key="4">
    <source>
        <dbReference type="PROSITE-ProRule" id="PRU01015"/>
    </source>
</evidence>
<dbReference type="PANTHER" id="PTHR10738:SF0">
    <property type="entry name" value="PROTEIN ARGININE N-METHYLTRANSFERASE 5"/>
    <property type="match status" value="1"/>
</dbReference>
<dbReference type="SUPFAM" id="SSF53335">
    <property type="entry name" value="S-adenosyl-L-methionine-dependent methyltransferases"/>
    <property type="match status" value="1"/>
</dbReference>
<organism evidence="10 11">
    <name type="scientific">Candida glabrata</name>
    <name type="common">Yeast</name>
    <name type="synonym">Torulopsis glabrata</name>
    <dbReference type="NCBI Taxonomy" id="5478"/>
    <lineage>
        <taxon>Eukaryota</taxon>
        <taxon>Fungi</taxon>
        <taxon>Dikarya</taxon>
        <taxon>Ascomycota</taxon>
        <taxon>Saccharomycotina</taxon>
        <taxon>Saccharomycetes</taxon>
        <taxon>Saccharomycetales</taxon>
        <taxon>Saccharomycetaceae</taxon>
        <taxon>Nakaseomyces</taxon>
    </lineage>
</organism>
<dbReference type="GO" id="GO:0000086">
    <property type="term" value="P:G2/M transition of mitotic cell cycle"/>
    <property type="evidence" value="ECO:0007669"/>
    <property type="project" value="EnsemblFungi"/>
</dbReference>
<reference evidence="10 11" key="1">
    <citation type="submission" date="2015-10" db="EMBL/GenBank/DDBJ databases">
        <title>Draft genomes sequences of Candida glabrata isolates 1A, 1B, 2A, 2B, 3A and 3B.</title>
        <authorList>
            <person name="Haavelsrud O.E."/>
            <person name="Gaustad P."/>
        </authorList>
    </citation>
    <scope>NUCLEOTIDE SEQUENCE [LARGE SCALE GENOMIC DNA]</scope>
    <source>
        <strain evidence="10">910700640</strain>
    </source>
</reference>
<dbReference type="InterPro" id="IPR035248">
    <property type="entry name" value="PRMT5_C"/>
</dbReference>
<evidence type="ECO:0000256" key="3">
    <source>
        <dbReference type="ARBA" id="ARBA00022691"/>
    </source>
</evidence>
<gene>
    <name evidence="9" type="ORF">AO440_000391</name>
    <name evidence="10" type="ORF">AO440_005658</name>
</gene>
<dbReference type="AlphaFoldDB" id="A0A0W0DPK6"/>
<comment type="caution">
    <text evidence="10">The sequence shown here is derived from an EMBL/GenBank/DDBJ whole genome shotgun (WGS) entry which is preliminary data.</text>
</comment>
<dbReference type="VEuPathDB" id="FungiDB:CAGL0C00517g"/>
<keyword evidence="3 4" id="KW-0949">S-adenosyl-L-methionine</keyword>
<feature type="domain" description="PRMT5 arginine-N-methyltransferase" evidence="6">
    <location>
        <begin position="305"/>
        <end position="481"/>
    </location>
</feature>
<dbReference type="Gene3D" id="2.70.160.11">
    <property type="entry name" value="Hnrnp arginine n-methyltransferase1"/>
    <property type="match status" value="1"/>
</dbReference>
<dbReference type="VEuPathDB" id="FungiDB:B1J91_C00517g"/>
<evidence type="ECO:0000259" key="7">
    <source>
        <dbReference type="Pfam" id="PF17285"/>
    </source>
</evidence>
<evidence type="ECO:0000259" key="8">
    <source>
        <dbReference type="Pfam" id="PF17286"/>
    </source>
</evidence>
<proteinExistence type="predicted"/>
<dbReference type="InterPro" id="IPR035247">
    <property type="entry name" value="PRMT5_TIM"/>
</dbReference>
<dbReference type="Gene3D" id="3.20.20.150">
    <property type="entry name" value="Divalent-metal-dependent TIM barrel enzymes"/>
    <property type="match status" value="1"/>
</dbReference>
<dbReference type="GO" id="GO:0005829">
    <property type="term" value="C:cytosol"/>
    <property type="evidence" value="ECO:0007669"/>
    <property type="project" value="TreeGrafter"/>
</dbReference>
<evidence type="ECO:0000313" key="10">
    <source>
        <dbReference type="EMBL" id="KTB14160.1"/>
    </source>
</evidence>
<evidence type="ECO:0000256" key="2">
    <source>
        <dbReference type="ARBA" id="ARBA00022679"/>
    </source>
</evidence>
<evidence type="ECO:0000313" key="9">
    <source>
        <dbReference type="EMBL" id="KTA95474.1"/>
    </source>
</evidence>
<dbReference type="InterPro" id="IPR025799">
    <property type="entry name" value="Arg_MeTrfase"/>
</dbReference>
<accession>A0A0W0DPK6</accession>
<keyword evidence="2 4" id="KW-0808">Transferase</keyword>
<protein>
    <submittedName>
        <fullName evidence="10">Protein arginine N-methyltransferase HSL7</fullName>
    </submittedName>
</protein>
<dbReference type="PANTHER" id="PTHR10738">
    <property type="entry name" value="PROTEIN ARGININE N-METHYLTRANSFERASE 5"/>
    <property type="match status" value="1"/>
</dbReference>
<dbReference type="Pfam" id="PF05185">
    <property type="entry name" value="PRMT5"/>
    <property type="match status" value="1"/>
</dbReference>
<dbReference type="Pfam" id="PF17285">
    <property type="entry name" value="PRMT5_TIM"/>
    <property type="match status" value="1"/>
</dbReference>
<dbReference type="GO" id="GO:0045840">
    <property type="term" value="P:positive regulation of mitotic nuclear division"/>
    <property type="evidence" value="ECO:0007669"/>
    <property type="project" value="EnsemblFungi"/>
</dbReference>
<feature type="domain" description="PRMT5 oligomerisation" evidence="8">
    <location>
        <begin position="484"/>
        <end position="840"/>
    </location>
</feature>
<dbReference type="GO" id="GO:0000144">
    <property type="term" value="C:cellular bud neck septin ring"/>
    <property type="evidence" value="ECO:0007669"/>
    <property type="project" value="EnsemblFungi"/>
</dbReference>
<dbReference type="EMBL" id="LLZZ01000184">
    <property type="protein sequence ID" value="KTA95474.1"/>
    <property type="molecule type" value="Genomic_DNA"/>
</dbReference>
<dbReference type="Pfam" id="PF17286">
    <property type="entry name" value="PRMT5_C"/>
    <property type="match status" value="1"/>
</dbReference>
<evidence type="ECO:0000256" key="1">
    <source>
        <dbReference type="ARBA" id="ARBA00022603"/>
    </source>
</evidence>